<keyword evidence="2" id="KW-0732">Signal</keyword>
<gene>
    <name evidence="3" type="ORF">TGRUB_243170</name>
</gene>
<dbReference type="VEuPathDB" id="ToxoDB:TGRUB_243170"/>
<evidence type="ECO:0000313" key="4">
    <source>
        <dbReference type="Proteomes" id="UP000028834"/>
    </source>
</evidence>
<dbReference type="EMBL" id="AFYV02001979">
    <property type="protein sequence ID" value="KFG60195.1"/>
    <property type="molecule type" value="Genomic_DNA"/>
</dbReference>
<dbReference type="AlphaFoldDB" id="A0A086LU77"/>
<feature type="signal peptide" evidence="2">
    <location>
        <begin position="1"/>
        <end position="21"/>
    </location>
</feature>
<evidence type="ECO:0000256" key="2">
    <source>
        <dbReference type="SAM" id="SignalP"/>
    </source>
</evidence>
<feature type="compositionally biased region" description="Polar residues" evidence="1">
    <location>
        <begin position="352"/>
        <end position="362"/>
    </location>
</feature>
<feature type="compositionally biased region" description="Pro residues" evidence="1">
    <location>
        <begin position="232"/>
        <end position="244"/>
    </location>
</feature>
<evidence type="ECO:0000256" key="1">
    <source>
        <dbReference type="SAM" id="MobiDB-lite"/>
    </source>
</evidence>
<feature type="compositionally biased region" description="Polar residues" evidence="1">
    <location>
        <begin position="267"/>
        <end position="283"/>
    </location>
</feature>
<evidence type="ECO:0000313" key="3">
    <source>
        <dbReference type="EMBL" id="KFG60195.1"/>
    </source>
</evidence>
<feature type="compositionally biased region" description="Polar residues" evidence="1">
    <location>
        <begin position="370"/>
        <end position="398"/>
    </location>
</feature>
<protein>
    <submittedName>
        <fullName evidence="3">Toxoplasma gondii family A protein</fullName>
    </submittedName>
</protein>
<name>A0A086LU77_TOXGO</name>
<feature type="chain" id="PRO_5001810650" evidence="2">
    <location>
        <begin position="22"/>
        <end position="450"/>
    </location>
</feature>
<feature type="region of interest" description="Disordered" evidence="1">
    <location>
        <begin position="157"/>
        <end position="404"/>
    </location>
</feature>
<comment type="caution">
    <text evidence="3">The sequence shown here is derived from an EMBL/GenBank/DDBJ whole genome shotgun (WGS) entry which is preliminary data.</text>
</comment>
<feature type="compositionally biased region" description="Low complexity" evidence="1">
    <location>
        <begin position="181"/>
        <end position="210"/>
    </location>
</feature>
<reference evidence="3 4" key="1">
    <citation type="submission" date="2014-05" db="EMBL/GenBank/DDBJ databases">
        <authorList>
            <person name="Sibley D."/>
            <person name="Venepally P."/>
            <person name="Karamycheva S."/>
            <person name="Hadjithomas M."/>
            <person name="Khan A."/>
            <person name="Brunk B."/>
            <person name="Roos D."/>
            <person name="Caler E."/>
            <person name="Lorenzi H."/>
        </authorList>
    </citation>
    <scope>NUCLEOTIDE SEQUENCE [LARGE SCALE GENOMIC DNA]</scope>
    <source>
        <strain evidence="3 4">RUB</strain>
    </source>
</reference>
<organism evidence="3 4">
    <name type="scientific">Toxoplasma gondii RUB</name>
    <dbReference type="NCBI Taxonomy" id="935652"/>
    <lineage>
        <taxon>Eukaryota</taxon>
        <taxon>Sar</taxon>
        <taxon>Alveolata</taxon>
        <taxon>Apicomplexa</taxon>
        <taxon>Conoidasida</taxon>
        <taxon>Coccidia</taxon>
        <taxon>Eucoccidiorida</taxon>
        <taxon>Eimeriorina</taxon>
        <taxon>Sarcocystidae</taxon>
        <taxon>Toxoplasma</taxon>
    </lineage>
</organism>
<dbReference type="OrthoDB" id="10451781at2759"/>
<accession>A0A086LU77</accession>
<feature type="compositionally biased region" description="Low complexity" evidence="1">
    <location>
        <begin position="333"/>
        <end position="348"/>
    </location>
</feature>
<sequence length="450" mass="46865">MMERQALRAVLLAFLVATVFASDASGSETEPDFTITISETGVKQDTEQTFSLGPSSSLRVVDQSHKAVLLPEAEEEAEHDSRAYAFENGQCNFKKTIAYRDAFPGYSQPLWVRSSSQGTGVERSPPVSVAYYTFTNPPAEFLSKRVSFCVRFATPSAGTTLTTTTSPTTTAAEITSKPVESTDSTPSDPPSSDGSSPPSGGDSDSSSGAGTDSGSGSGSHNDDGSPERPTGPGQPSPDPQPQAPPQNQGSPQPPAQEGAPEDHRPSTPVQRPDNSSTEPPTQGDNEEGVTEQSDKDKNEELGENNVDSTEHGVPSAEPEADSEQKGPESDAAQLPSSNDQLSQNQSLPGISNGASPTPTQGTPEFDGKEQTQVQTPRSNTATQRMTVEGAAQNNSAAEGSTRLRRLSDADTSAVKYLTIVVHSSACGLAAATLSASAALLSMLASLLSTS</sequence>
<feature type="compositionally biased region" description="Low complexity" evidence="1">
    <location>
        <begin position="157"/>
        <end position="172"/>
    </location>
</feature>
<dbReference type="Proteomes" id="UP000028834">
    <property type="component" value="Unassembled WGS sequence"/>
</dbReference>
<proteinExistence type="predicted"/>